<name>A0A1E5T5X7_9BACT</name>
<feature type="transmembrane region" description="Helical" evidence="1">
    <location>
        <begin position="116"/>
        <end position="136"/>
    </location>
</feature>
<feature type="transmembrane region" description="Helical" evidence="1">
    <location>
        <begin position="262"/>
        <end position="281"/>
    </location>
</feature>
<reference evidence="2 3" key="1">
    <citation type="submission" date="2016-08" db="EMBL/GenBank/DDBJ databases">
        <title>Draft genome of Fabibacter sp. strain SK-8.</title>
        <authorList>
            <person name="Wong S.-K."/>
            <person name="Hamasaki K."/>
            <person name="Yoshizawa S."/>
        </authorList>
    </citation>
    <scope>NUCLEOTIDE SEQUENCE [LARGE SCALE GENOMIC DNA]</scope>
    <source>
        <strain evidence="2 3">SK-8</strain>
    </source>
</reference>
<sequence>MLVVEFLQVFLHGGGGITLLAGTQLRLFTAYFCIFIIGDRFVKQYVRLMAFFTYVSFFFLILWFFPGILEAIRDVASTYLLDPFDPGTGFYAEIPSVFVFALEKTLFTDFRNPGPFWEPGAFSFFLNIAIALNTLWKGKFFSRLNWVFMIAIVTTQSTAGLIALFVLILIYYTRSFQLSNAFFLILFAIAGFYAYMNVSFIGEKLVEDIVLAEETTTSRFGSALADINDFSNSPWIGWGRGESRYGGELVLSFTKENHRNNGITGFLATYGIPMFLIYFFYLFKSMRKVCDYFKVKSRHLVWLPFLGIFVMGFSQGVFTRPFFYALIFIFPILQLNQLSKDDKEVSSIPNL</sequence>
<protein>
    <recommendedName>
        <fullName evidence="4">O-antigen ligase domain-containing protein</fullName>
    </recommendedName>
</protein>
<dbReference type="AlphaFoldDB" id="A0A1E5T5X7"/>
<dbReference type="EMBL" id="MDGQ01000003">
    <property type="protein sequence ID" value="OEK06775.1"/>
    <property type="molecule type" value="Genomic_DNA"/>
</dbReference>
<organism evidence="2 3">
    <name type="scientific">Roseivirga misakiensis</name>
    <dbReference type="NCBI Taxonomy" id="1563681"/>
    <lineage>
        <taxon>Bacteria</taxon>
        <taxon>Pseudomonadati</taxon>
        <taxon>Bacteroidota</taxon>
        <taxon>Cytophagia</taxon>
        <taxon>Cytophagales</taxon>
        <taxon>Roseivirgaceae</taxon>
        <taxon>Roseivirga</taxon>
    </lineage>
</organism>
<keyword evidence="1" id="KW-0472">Membrane</keyword>
<feature type="transmembrane region" description="Helical" evidence="1">
    <location>
        <begin position="16"/>
        <end position="38"/>
    </location>
</feature>
<evidence type="ECO:0000313" key="3">
    <source>
        <dbReference type="Proteomes" id="UP000095552"/>
    </source>
</evidence>
<evidence type="ECO:0000313" key="2">
    <source>
        <dbReference type="EMBL" id="OEK06775.1"/>
    </source>
</evidence>
<accession>A0A1E5T5X7</accession>
<feature type="transmembrane region" description="Helical" evidence="1">
    <location>
        <begin position="148"/>
        <end position="172"/>
    </location>
</feature>
<keyword evidence="1" id="KW-0812">Transmembrane</keyword>
<evidence type="ECO:0008006" key="4">
    <source>
        <dbReference type="Google" id="ProtNLM"/>
    </source>
</evidence>
<feature type="transmembrane region" description="Helical" evidence="1">
    <location>
        <begin position="178"/>
        <end position="196"/>
    </location>
</feature>
<comment type="caution">
    <text evidence="2">The sequence shown here is derived from an EMBL/GenBank/DDBJ whole genome shotgun (WGS) entry which is preliminary data.</text>
</comment>
<gene>
    <name evidence="2" type="ORF">BFP71_03690</name>
</gene>
<dbReference type="Proteomes" id="UP000095552">
    <property type="component" value="Unassembled WGS sequence"/>
</dbReference>
<feature type="transmembrane region" description="Helical" evidence="1">
    <location>
        <begin position="301"/>
        <end position="333"/>
    </location>
</feature>
<evidence type="ECO:0000256" key="1">
    <source>
        <dbReference type="SAM" id="Phobius"/>
    </source>
</evidence>
<keyword evidence="1" id="KW-1133">Transmembrane helix</keyword>
<proteinExistence type="predicted"/>
<feature type="transmembrane region" description="Helical" evidence="1">
    <location>
        <begin position="45"/>
        <end position="65"/>
    </location>
</feature>
<dbReference type="STRING" id="1563681.BFP71_03690"/>
<keyword evidence="3" id="KW-1185">Reference proteome</keyword>